<proteinExistence type="predicted"/>
<dbReference type="EMBL" id="MFEK01000014">
    <property type="protein sequence ID" value="OGE78246.1"/>
    <property type="molecule type" value="Genomic_DNA"/>
</dbReference>
<dbReference type="AlphaFoldDB" id="A0A1F5NKL7"/>
<dbReference type="InterPro" id="IPR019734">
    <property type="entry name" value="TPR_rpt"/>
</dbReference>
<dbReference type="Gene3D" id="1.25.40.10">
    <property type="entry name" value="Tetratricopeptide repeat domain"/>
    <property type="match status" value="1"/>
</dbReference>
<protein>
    <submittedName>
        <fullName evidence="1">Uncharacterized protein</fullName>
    </submittedName>
</protein>
<dbReference type="STRING" id="1817824.A2751_03775"/>
<comment type="caution">
    <text evidence="1">The sequence shown here is derived from an EMBL/GenBank/DDBJ whole genome shotgun (WGS) entry which is preliminary data.</text>
</comment>
<dbReference type="InterPro" id="IPR011990">
    <property type="entry name" value="TPR-like_helical_dom_sf"/>
</dbReference>
<organism evidence="1 2">
    <name type="scientific">Candidatus Doudnabacteria bacterium RIFCSPHIGHO2_01_FULL_46_14</name>
    <dbReference type="NCBI Taxonomy" id="1817824"/>
    <lineage>
        <taxon>Bacteria</taxon>
        <taxon>Candidatus Doudnaibacteriota</taxon>
    </lineage>
</organism>
<evidence type="ECO:0000313" key="2">
    <source>
        <dbReference type="Proteomes" id="UP000176864"/>
    </source>
</evidence>
<dbReference type="SMART" id="SM00028">
    <property type="entry name" value="TPR"/>
    <property type="match status" value="3"/>
</dbReference>
<name>A0A1F5NKL7_9BACT</name>
<sequence>MDENIPYRARHLYERAALFIKQDMELCAESYLVEAIEIEPNYNEALLTLAIIYCRFQSWTKTKNLLEKAVKRGAEETMILTLYALACWQTGLLSEAESVCRRALQIHEADYHANYILGMIMIEAGAYHTGIVYLLRAVRVFSRFGYTWYGLAVGYSKVGQNSTACRCLAKARALLPGYYPIAMFATELGMDKN</sequence>
<dbReference type="SUPFAM" id="SSF48452">
    <property type="entry name" value="TPR-like"/>
    <property type="match status" value="1"/>
</dbReference>
<accession>A0A1F5NKL7</accession>
<gene>
    <name evidence="1" type="ORF">A2751_03775</name>
</gene>
<dbReference type="Proteomes" id="UP000176864">
    <property type="component" value="Unassembled WGS sequence"/>
</dbReference>
<evidence type="ECO:0000313" key="1">
    <source>
        <dbReference type="EMBL" id="OGE78246.1"/>
    </source>
</evidence>
<reference evidence="1 2" key="1">
    <citation type="journal article" date="2016" name="Nat. Commun.">
        <title>Thousands of microbial genomes shed light on interconnected biogeochemical processes in an aquifer system.</title>
        <authorList>
            <person name="Anantharaman K."/>
            <person name="Brown C.T."/>
            <person name="Hug L.A."/>
            <person name="Sharon I."/>
            <person name="Castelle C.J."/>
            <person name="Probst A.J."/>
            <person name="Thomas B.C."/>
            <person name="Singh A."/>
            <person name="Wilkins M.J."/>
            <person name="Karaoz U."/>
            <person name="Brodie E.L."/>
            <person name="Williams K.H."/>
            <person name="Hubbard S.S."/>
            <person name="Banfield J.F."/>
        </authorList>
    </citation>
    <scope>NUCLEOTIDE SEQUENCE [LARGE SCALE GENOMIC DNA]</scope>
</reference>